<feature type="chain" id="PRO_5013030772" description="Secreted protein" evidence="1">
    <location>
        <begin position="19"/>
        <end position="78"/>
    </location>
</feature>
<sequence>MIYLQWASLLALFSCYCATDPAEVVSKYPGCLLKPVFVNDTHCLVSKKVQLPDNGTKTFDRPCIRLTCKLSTGQLEEE</sequence>
<protein>
    <recommendedName>
        <fullName evidence="3">Secreted protein</fullName>
    </recommendedName>
</protein>
<reference evidence="2" key="1">
    <citation type="journal article" date="2017" name="Parasit. Vectors">
        <title>Sialotranscriptomics of Rhipicephalus zambeziensis reveals intricate expression profiles of secretory proteins and suggests tight temporal transcriptional regulation during blood-feeding.</title>
        <authorList>
            <person name="de Castro M.H."/>
            <person name="de Klerk D."/>
            <person name="Pienaar R."/>
            <person name="Rees D.J.G."/>
            <person name="Mans B.J."/>
        </authorList>
    </citation>
    <scope>NUCLEOTIDE SEQUENCE</scope>
    <source>
        <tissue evidence="2">Salivary glands</tissue>
    </source>
</reference>
<accession>A0A224YDD0</accession>
<evidence type="ECO:0000313" key="2">
    <source>
        <dbReference type="EMBL" id="MAA13719.1"/>
    </source>
</evidence>
<dbReference type="AlphaFoldDB" id="A0A224YDD0"/>
<proteinExistence type="predicted"/>
<organism evidence="2">
    <name type="scientific">Rhipicephalus zambeziensis</name>
    <dbReference type="NCBI Taxonomy" id="60191"/>
    <lineage>
        <taxon>Eukaryota</taxon>
        <taxon>Metazoa</taxon>
        <taxon>Ecdysozoa</taxon>
        <taxon>Arthropoda</taxon>
        <taxon>Chelicerata</taxon>
        <taxon>Arachnida</taxon>
        <taxon>Acari</taxon>
        <taxon>Parasitiformes</taxon>
        <taxon>Ixodida</taxon>
        <taxon>Ixodoidea</taxon>
        <taxon>Ixodidae</taxon>
        <taxon>Rhipicephalinae</taxon>
        <taxon>Rhipicephalus</taxon>
        <taxon>Rhipicephalus</taxon>
    </lineage>
</organism>
<evidence type="ECO:0008006" key="3">
    <source>
        <dbReference type="Google" id="ProtNLM"/>
    </source>
</evidence>
<feature type="signal peptide" evidence="1">
    <location>
        <begin position="1"/>
        <end position="18"/>
    </location>
</feature>
<dbReference type="EMBL" id="GFPF01002573">
    <property type="protein sequence ID" value="MAA13719.1"/>
    <property type="molecule type" value="Transcribed_RNA"/>
</dbReference>
<evidence type="ECO:0000256" key="1">
    <source>
        <dbReference type="SAM" id="SignalP"/>
    </source>
</evidence>
<name>A0A224YDD0_9ACAR</name>
<keyword evidence="1" id="KW-0732">Signal</keyword>